<feature type="transmembrane region" description="Helical" evidence="6">
    <location>
        <begin position="20"/>
        <end position="42"/>
    </location>
</feature>
<reference evidence="9" key="1">
    <citation type="journal article" date="2014" name="Nat. Commun.">
        <title>The tobacco genome sequence and its comparison with those of tomato and potato.</title>
        <authorList>
            <person name="Sierro N."/>
            <person name="Battey J.N."/>
            <person name="Ouadi S."/>
            <person name="Bakaher N."/>
            <person name="Bovet L."/>
            <person name="Willig A."/>
            <person name="Goepfert S."/>
            <person name="Peitsch M.C."/>
            <person name="Ivanov N.V."/>
        </authorList>
    </citation>
    <scope>NUCLEOTIDE SEQUENCE [LARGE SCALE GENOMIC DNA]</scope>
</reference>
<dbReference type="KEGG" id="nta:107777641"/>
<dbReference type="InterPro" id="IPR036259">
    <property type="entry name" value="MFS_trans_sf"/>
</dbReference>
<dbReference type="InterPro" id="IPR010658">
    <property type="entry name" value="Nodulin-like"/>
</dbReference>
<dbReference type="RefSeq" id="XP_016453196.1">
    <property type="nucleotide sequence ID" value="XM_016597710.2"/>
</dbReference>
<dbReference type="AlphaFoldDB" id="A0A1S3YLP7"/>
<dbReference type="PaxDb" id="4097-A0A1S3YLP7"/>
<evidence type="ECO:0000259" key="7">
    <source>
        <dbReference type="Pfam" id="PF06813"/>
    </source>
</evidence>
<evidence type="ECO:0000256" key="5">
    <source>
        <dbReference type="ARBA" id="ARBA00044504"/>
    </source>
</evidence>
<feature type="transmembrane region" description="Helical" evidence="6">
    <location>
        <begin position="178"/>
        <end position="200"/>
    </location>
</feature>
<keyword evidence="2 6" id="KW-0812">Transmembrane</keyword>
<comment type="subcellular location">
    <subcellularLocation>
        <location evidence="1">Membrane</location>
        <topology evidence="1">Multi-pass membrane protein</topology>
    </subcellularLocation>
</comment>
<keyword evidence="9" id="KW-1185">Reference proteome</keyword>
<dbReference type="OrthoDB" id="410267at2759"/>
<dbReference type="CDD" id="cd17354">
    <property type="entry name" value="MFS_Mch1p_like"/>
    <property type="match status" value="1"/>
</dbReference>
<dbReference type="PANTHER" id="PTHR21576">
    <property type="entry name" value="UNCHARACTERIZED NODULIN-LIKE PROTEIN"/>
    <property type="match status" value="1"/>
</dbReference>
<feature type="transmembrane region" description="Helical" evidence="6">
    <location>
        <begin position="148"/>
        <end position="172"/>
    </location>
</feature>
<evidence type="ECO:0000256" key="1">
    <source>
        <dbReference type="ARBA" id="ARBA00004141"/>
    </source>
</evidence>
<feature type="transmembrane region" description="Helical" evidence="6">
    <location>
        <begin position="54"/>
        <end position="76"/>
    </location>
</feature>
<feature type="domain" description="NFD4 C-terminal" evidence="8">
    <location>
        <begin position="323"/>
        <end position="539"/>
    </location>
</feature>
<evidence type="ECO:0000256" key="6">
    <source>
        <dbReference type="SAM" id="Phobius"/>
    </source>
</evidence>
<organism evidence="9 10">
    <name type="scientific">Nicotiana tabacum</name>
    <name type="common">Common tobacco</name>
    <dbReference type="NCBI Taxonomy" id="4097"/>
    <lineage>
        <taxon>Eukaryota</taxon>
        <taxon>Viridiplantae</taxon>
        <taxon>Streptophyta</taxon>
        <taxon>Embryophyta</taxon>
        <taxon>Tracheophyta</taxon>
        <taxon>Spermatophyta</taxon>
        <taxon>Magnoliopsida</taxon>
        <taxon>eudicotyledons</taxon>
        <taxon>Gunneridae</taxon>
        <taxon>Pentapetalae</taxon>
        <taxon>asterids</taxon>
        <taxon>lamiids</taxon>
        <taxon>Solanales</taxon>
        <taxon>Solanaceae</taxon>
        <taxon>Nicotianoideae</taxon>
        <taxon>Nicotianeae</taxon>
        <taxon>Nicotiana</taxon>
    </lineage>
</organism>
<accession>A0A1S3YLP7</accession>
<reference evidence="10" key="2">
    <citation type="submission" date="2025-08" db="UniProtKB">
        <authorList>
            <consortium name="RefSeq"/>
        </authorList>
    </citation>
    <scope>IDENTIFICATION</scope>
    <source>
        <tissue evidence="10">Leaf</tissue>
    </source>
</reference>
<evidence type="ECO:0000313" key="10">
    <source>
        <dbReference type="RefSeq" id="XP_016453196.1"/>
    </source>
</evidence>
<feature type="transmembrane region" description="Helical" evidence="6">
    <location>
        <begin position="397"/>
        <end position="416"/>
    </location>
</feature>
<dbReference type="RefSeq" id="XP_016453196.1">
    <property type="nucleotide sequence ID" value="XM_016597710.1"/>
</dbReference>
<dbReference type="Pfam" id="PF06813">
    <property type="entry name" value="Nodulin-like"/>
    <property type="match status" value="1"/>
</dbReference>
<dbReference type="InterPro" id="IPR056555">
    <property type="entry name" value="NFD4_C"/>
</dbReference>
<sequence>MAMPEIWRFSLHLLTSRWFMAFSSLMILSMAGATFIFGLYSGEIKSSLGYDQTTLNMISFFKDLGGNLAIIAGLIMEIIPPWAVLAIGAILNFFGYFMIWLAVTGRISKPHVWRMCLYICIGANSQSFTNTGATVTCVKNFTSSRGIVLGLLKGAVGLSGAIMTQMYLAFYGDNGKSLILLISWFPVLVSFFFLPSIRIMKVTRQENEVKMLYNLLYFSLGLAGFLLIMIIIQRKLTFDRAEYSLSGAVVLVLVFSPLILVIREELNHWKSKRQVATNFSQLNVSIQMENIPSSAEPESITSCFKSAFKSPNRGEDHTILQALFNIDMLILFVVTTFGVGGTLTAIDNLGQIGKSLNYQDSSISTFVSLVSIWNYLGRVASGFASEIFLRKYNFPRPLMLTFVLLLSCVGHLLIAFGVRNSLYASSILIGFCFGAQWPLILAIISELFGLKYYATLYNFGSIASPIGGYILNVRVAGYLYDKEALKQLAAKGIARKVGEDLNCVGVQCYKQAFLIITAATFAGSIVSLILVLRTRKFYASDIYKKFKEESQVESGNITISRENN</sequence>
<evidence type="ECO:0000259" key="8">
    <source>
        <dbReference type="Pfam" id="PF23262"/>
    </source>
</evidence>
<dbReference type="Proteomes" id="UP000790787">
    <property type="component" value="Chromosome 10"/>
</dbReference>
<dbReference type="GO" id="GO:0016020">
    <property type="term" value="C:membrane"/>
    <property type="evidence" value="ECO:0000318"/>
    <property type="project" value="GO_Central"/>
</dbReference>
<dbReference type="GeneID" id="107777641"/>
<feature type="transmembrane region" description="Helical" evidence="6">
    <location>
        <begin position="244"/>
        <end position="262"/>
    </location>
</feature>
<gene>
    <name evidence="10" type="primary">LOC107777641</name>
</gene>
<feature type="transmembrane region" description="Helical" evidence="6">
    <location>
        <begin position="322"/>
        <end position="346"/>
    </location>
</feature>
<evidence type="ECO:0000256" key="2">
    <source>
        <dbReference type="ARBA" id="ARBA00022692"/>
    </source>
</evidence>
<dbReference type="SUPFAM" id="SSF103473">
    <property type="entry name" value="MFS general substrate transporter"/>
    <property type="match status" value="1"/>
</dbReference>
<feature type="transmembrane region" description="Helical" evidence="6">
    <location>
        <begin position="456"/>
        <end position="480"/>
    </location>
</feature>
<feature type="transmembrane region" description="Helical" evidence="6">
    <location>
        <begin position="358"/>
        <end position="376"/>
    </location>
</feature>
<keyword evidence="3 6" id="KW-1133">Transmembrane helix</keyword>
<feature type="transmembrane region" description="Helical" evidence="6">
    <location>
        <begin position="512"/>
        <end position="532"/>
    </location>
</feature>
<dbReference type="OMA" id="MAMPEIW"/>
<evidence type="ECO:0000256" key="4">
    <source>
        <dbReference type="ARBA" id="ARBA00023136"/>
    </source>
</evidence>
<comment type="similarity">
    <text evidence="5">Belongs to the major facilitator superfamily. Phosphate:H(+) symporter (TC 2.A.1.9) family.</text>
</comment>
<evidence type="ECO:0000313" key="9">
    <source>
        <dbReference type="Proteomes" id="UP000790787"/>
    </source>
</evidence>
<proteinExistence type="inferred from homology"/>
<evidence type="ECO:0000256" key="3">
    <source>
        <dbReference type="ARBA" id="ARBA00022989"/>
    </source>
</evidence>
<protein>
    <submittedName>
        <fullName evidence="10">Protein NUCLEAR FUSION DEFECTIVE 4-like</fullName>
    </submittedName>
</protein>
<dbReference type="PANTHER" id="PTHR21576:SF129">
    <property type="entry name" value="PROTEIN NUCLEAR FUSION DEFECTIVE 4-LIKE"/>
    <property type="match status" value="1"/>
</dbReference>
<keyword evidence="4 6" id="KW-0472">Membrane</keyword>
<feature type="transmembrane region" description="Helical" evidence="6">
    <location>
        <begin position="212"/>
        <end position="232"/>
    </location>
</feature>
<feature type="transmembrane region" description="Helical" evidence="6">
    <location>
        <begin position="82"/>
        <end position="103"/>
    </location>
</feature>
<dbReference type="STRING" id="4097.A0A1S3YLP7"/>
<dbReference type="Pfam" id="PF23262">
    <property type="entry name" value="NFD4_C"/>
    <property type="match status" value="1"/>
</dbReference>
<feature type="domain" description="Nodulin-like" evidence="7">
    <location>
        <begin position="17"/>
        <end position="261"/>
    </location>
</feature>
<name>A0A1S3YLP7_TOBAC</name>
<feature type="transmembrane region" description="Helical" evidence="6">
    <location>
        <begin position="422"/>
        <end position="444"/>
    </location>
</feature>
<dbReference type="Gene3D" id="1.20.1250.20">
    <property type="entry name" value="MFS general substrate transporter like domains"/>
    <property type="match status" value="1"/>
</dbReference>